<evidence type="ECO:0000313" key="3">
    <source>
        <dbReference type="Proteomes" id="UP000272942"/>
    </source>
</evidence>
<dbReference type="PROSITE" id="PS50088">
    <property type="entry name" value="ANK_REPEAT"/>
    <property type="match status" value="2"/>
</dbReference>
<name>A0A183AHB7_9TREM</name>
<feature type="repeat" description="ANK" evidence="1">
    <location>
        <begin position="179"/>
        <end position="211"/>
    </location>
</feature>
<evidence type="ECO:0000256" key="1">
    <source>
        <dbReference type="PROSITE-ProRule" id="PRU00023"/>
    </source>
</evidence>
<proteinExistence type="predicted"/>
<sequence length="297" mass="33058">MYRIRVVTETKTLKPYHVRQIPKRNHSFVMSSEALNACELLTDQYKKQTTLSWITAKNEMDKLRTIWFDLTGATKLELEKLEDFVAILYGYHEHLLRDVMQSVDDNGSTSLHYAVGHGAWPVVNLILDSGYAEPDRFNLVGFSPIMIATVCNISNGAALTTLSRLFRAGNVNLRSNTTTRQTPLMMAASNGSREVVKLLLEHGAQVNLQDTSGNTALMFALENGDLVVISTLLERPELDLSLLDNDGQDALAIAKSKGNILACDLIERTLAGHRGWSVMRIGLQLTYGTMSIDEGWE</sequence>
<dbReference type="GO" id="GO:0005856">
    <property type="term" value="C:cytoskeleton"/>
    <property type="evidence" value="ECO:0007669"/>
    <property type="project" value="TreeGrafter"/>
</dbReference>
<dbReference type="Gene3D" id="1.25.40.20">
    <property type="entry name" value="Ankyrin repeat-containing domain"/>
    <property type="match status" value="1"/>
</dbReference>
<dbReference type="GO" id="GO:0030837">
    <property type="term" value="P:negative regulation of actin filament polymerization"/>
    <property type="evidence" value="ECO:0007669"/>
    <property type="project" value="InterPro"/>
</dbReference>
<dbReference type="InterPro" id="IPR036770">
    <property type="entry name" value="Ankyrin_rpt-contain_sf"/>
</dbReference>
<dbReference type="Proteomes" id="UP000272942">
    <property type="component" value="Unassembled WGS sequence"/>
</dbReference>
<dbReference type="InterPro" id="IPR047184">
    <property type="entry name" value="KANK1-4"/>
</dbReference>
<dbReference type="OrthoDB" id="5406014at2759"/>
<accession>A0A183AHB7</accession>
<dbReference type="PANTHER" id="PTHR24168:SF21">
    <property type="entry name" value="KANK, ISOFORM D"/>
    <property type="match status" value="1"/>
</dbReference>
<keyword evidence="1" id="KW-0040">ANK repeat</keyword>
<dbReference type="PRINTS" id="PR01415">
    <property type="entry name" value="ANKYRIN"/>
</dbReference>
<dbReference type="EMBL" id="UZAN01043346">
    <property type="protein sequence ID" value="VDP78149.1"/>
    <property type="molecule type" value="Genomic_DNA"/>
</dbReference>
<feature type="repeat" description="ANK" evidence="1">
    <location>
        <begin position="106"/>
        <end position="130"/>
    </location>
</feature>
<dbReference type="GO" id="GO:0005737">
    <property type="term" value="C:cytoplasm"/>
    <property type="evidence" value="ECO:0007669"/>
    <property type="project" value="TreeGrafter"/>
</dbReference>
<protein>
    <submittedName>
        <fullName evidence="4">ANK_REP_REGION domain-containing protein</fullName>
    </submittedName>
</protein>
<reference evidence="2 3" key="2">
    <citation type="submission" date="2018-11" db="EMBL/GenBank/DDBJ databases">
        <authorList>
            <consortium name="Pathogen Informatics"/>
        </authorList>
    </citation>
    <scope>NUCLEOTIDE SEQUENCE [LARGE SCALE GENOMIC DNA]</scope>
    <source>
        <strain evidence="2 3">Egypt</strain>
    </source>
</reference>
<dbReference type="PROSITE" id="PS50297">
    <property type="entry name" value="ANK_REP_REGION"/>
    <property type="match status" value="2"/>
</dbReference>
<dbReference type="Pfam" id="PF00023">
    <property type="entry name" value="Ank"/>
    <property type="match status" value="1"/>
</dbReference>
<dbReference type="PANTHER" id="PTHR24168">
    <property type="entry name" value="KN MOTIF AND ANKYRIN REPEAT DOMAIN-CONTAINING"/>
    <property type="match status" value="1"/>
</dbReference>
<dbReference type="SUPFAM" id="SSF48403">
    <property type="entry name" value="Ankyrin repeat"/>
    <property type="match status" value="1"/>
</dbReference>
<evidence type="ECO:0000313" key="4">
    <source>
        <dbReference type="WBParaSite" id="ECPE_0000636501-mRNA-1"/>
    </source>
</evidence>
<dbReference type="InterPro" id="IPR002110">
    <property type="entry name" value="Ankyrin_rpt"/>
</dbReference>
<dbReference type="WBParaSite" id="ECPE_0000636501-mRNA-1">
    <property type="protein sequence ID" value="ECPE_0000636501-mRNA-1"/>
    <property type="gene ID" value="ECPE_0000636501"/>
</dbReference>
<dbReference type="SMART" id="SM00248">
    <property type="entry name" value="ANK"/>
    <property type="match status" value="3"/>
</dbReference>
<organism evidence="4">
    <name type="scientific">Echinostoma caproni</name>
    <dbReference type="NCBI Taxonomy" id="27848"/>
    <lineage>
        <taxon>Eukaryota</taxon>
        <taxon>Metazoa</taxon>
        <taxon>Spiralia</taxon>
        <taxon>Lophotrochozoa</taxon>
        <taxon>Platyhelminthes</taxon>
        <taxon>Trematoda</taxon>
        <taxon>Digenea</taxon>
        <taxon>Plagiorchiida</taxon>
        <taxon>Echinostomata</taxon>
        <taxon>Echinostomatoidea</taxon>
        <taxon>Echinostomatidae</taxon>
        <taxon>Echinostoma</taxon>
    </lineage>
</organism>
<evidence type="ECO:0000313" key="2">
    <source>
        <dbReference type="EMBL" id="VDP78149.1"/>
    </source>
</evidence>
<dbReference type="AlphaFoldDB" id="A0A183AHB7"/>
<gene>
    <name evidence="2" type="ORF">ECPE_LOCUS6352</name>
</gene>
<reference evidence="4" key="1">
    <citation type="submission" date="2016-06" db="UniProtKB">
        <authorList>
            <consortium name="WormBaseParasite"/>
        </authorList>
    </citation>
    <scope>IDENTIFICATION</scope>
</reference>
<keyword evidence="3" id="KW-1185">Reference proteome</keyword>
<dbReference type="Pfam" id="PF12796">
    <property type="entry name" value="Ank_2"/>
    <property type="match status" value="1"/>
</dbReference>